<dbReference type="EMBL" id="KZ678136">
    <property type="protein sequence ID" value="PSN65996.1"/>
    <property type="molecule type" value="Genomic_DNA"/>
</dbReference>
<organism evidence="1 2">
    <name type="scientific">Corynespora cassiicola Philippines</name>
    <dbReference type="NCBI Taxonomy" id="1448308"/>
    <lineage>
        <taxon>Eukaryota</taxon>
        <taxon>Fungi</taxon>
        <taxon>Dikarya</taxon>
        <taxon>Ascomycota</taxon>
        <taxon>Pezizomycotina</taxon>
        <taxon>Dothideomycetes</taxon>
        <taxon>Pleosporomycetidae</taxon>
        <taxon>Pleosporales</taxon>
        <taxon>Corynesporascaceae</taxon>
        <taxon>Corynespora</taxon>
    </lineage>
</organism>
<dbReference type="OrthoDB" id="2851338at2759"/>
<evidence type="ECO:0000313" key="2">
    <source>
        <dbReference type="Proteomes" id="UP000240883"/>
    </source>
</evidence>
<protein>
    <submittedName>
        <fullName evidence="1">Uncharacterized protein</fullName>
    </submittedName>
</protein>
<keyword evidence="2" id="KW-1185">Reference proteome</keyword>
<dbReference type="Proteomes" id="UP000240883">
    <property type="component" value="Unassembled WGS sequence"/>
</dbReference>
<dbReference type="AlphaFoldDB" id="A0A2T2NL46"/>
<gene>
    <name evidence="1" type="ORF">BS50DRAFT_635181</name>
</gene>
<name>A0A2T2NL46_CORCC</name>
<accession>A0A2T2NL46</accession>
<proteinExistence type="predicted"/>
<evidence type="ECO:0000313" key="1">
    <source>
        <dbReference type="EMBL" id="PSN65996.1"/>
    </source>
</evidence>
<reference evidence="1 2" key="1">
    <citation type="journal article" date="2018" name="Front. Microbiol.">
        <title>Genome-Wide Analysis of Corynespora cassiicola Leaf Fall Disease Putative Effectors.</title>
        <authorList>
            <person name="Lopez D."/>
            <person name="Ribeiro S."/>
            <person name="Label P."/>
            <person name="Fumanal B."/>
            <person name="Venisse J.S."/>
            <person name="Kohler A."/>
            <person name="de Oliveira R.R."/>
            <person name="Labutti K."/>
            <person name="Lipzen A."/>
            <person name="Lail K."/>
            <person name="Bauer D."/>
            <person name="Ohm R.A."/>
            <person name="Barry K.W."/>
            <person name="Spatafora J."/>
            <person name="Grigoriev I.V."/>
            <person name="Martin F.M."/>
            <person name="Pujade-Renaud V."/>
        </authorList>
    </citation>
    <scope>NUCLEOTIDE SEQUENCE [LARGE SCALE GENOMIC DNA]</scope>
    <source>
        <strain evidence="1 2">Philippines</strain>
    </source>
</reference>
<sequence>MAPELKGRGILWVHSRVSPSVRGVLSEDAFLKWYDEEHIAEVVTTGGIHNALRYVNVNKGSSSVSKPNLVIYPLEDIAFTGSKRFQEIGVTLDVAGEERVVYDVADFDIICMSLVKKTEAKNKKGTAQYVLASALEPASETSDEVVTKFYEQQTATVSKAPNYLRTLRFRLVFGRTNGQSRAWKGLPVNEDEPVIEPISWLAVHEFSAEPSQDVQDDAKKDVGDVLRKAKQNELHVYSLVKEFGGGALFD</sequence>